<evidence type="ECO:0000313" key="2">
    <source>
        <dbReference type="Proteomes" id="UP000217838"/>
    </source>
</evidence>
<evidence type="ECO:0000313" key="1">
    <source>
        <dbReference type="EMBL" id="PCI94901.1"/>
    </source>
</evidence>
<protein>
    <submittedName>
        <fullName evidence="1">Uncharacterized protein</fullName>
    </submittedName>
</protein>
<dbReference type="Proteomes" id="UP000217838">
    <property type="component" value="Unassembled WGS sequence"/>
</dbReference>
<gene>
    <name evidence="1" type="ORF">COB11_03280</name>
</gene>
<reference evidence="2" key="1">
    <citation type="submission" date="2017-08" db="EMBL/GenBank/DDBJ databases">
        <title>A dynamic microbial community with high functional redundancy inhabits the cold, oxic subseafloor aquifer.</title>
        <authorList>
            <person name="Tully B.J."/>
            <person name="Wheat C.G."/>
            <person name="Glazer B.T."/>
            <person name="Huber J.A."/>
        </authorList>
    </citation>
    <scope>NUCLEOTIDE SEQUENCE [LARGE SCALE GENOMIC DNA]</scope>
</reference>
<dbReference type="AlphaFoldDB" id="A0A2A4YJP4"/>
<sequence length="122" mass="13739">MSIQYVDESMPFTYFMTHEGSENALLQELDKNHGGASEVQKFMAHDAKKDRQTLLQSIRSVAFFLFNGVLLSIPRVNCCLPVFATLALLEATTNLPLKINNLYQDYKALQMPPTQLTDAARV</sequence>
<comment type="caution">
    <text evidence="1">The sequence shown here is derived from an EMBL/GenBank/DDBJ whole genome shotgun (WGS) entry which is preliminary data.</text>
</comment>
<accession>A0A2A4YJP4</accession>
<proteinExistence type="predicted"/>
<dbReference type="EMBL" id="NVUU01000031">
    <property type="protein sequence ID" value="PCI94901.1"/>
    <property type="molecule type" value="Genomic_DNA"/>
</dbReference>
<organism evidence="1 2">
    <name type="scientific">Aerophobetes bacterium</name>
    <dbReference type="NCBI Taxonomy" id="2030807"/>
    <lineage>
        <taxon>Bacteria</taxon>
        <taxon>Candidatus Aerophobota</taxon>
    </lineage>
</organism>
<name>A0A2A4YJP4_UNCAE</name>